<evidence type="ECO:0000313" key="11">
    <source>
        <dbReference type="EMBL" id="PFG47714.1"/>
    </source>
</evidence>
<evidence type="ECO:0000256" key="6">
    <source>
        <dbReference type="ARBA" id="ARBA00037281"/>
    </source>
</evidence>
<reference evidence="11 12" key="1">
    <citation type="submission" date="2017-10" db="EMBL/GenBank/DDBJ databases">
        <title>Sequencing the genomes of 1000 actinobacteria strains.</title>
        <authorList>
            <person name="Klenk H.-P."/>
        </authorList>
    </citation>
    <scope>NUCLEOTIDE SEQUENCE [LARGE SCALE GENOMIC DNA]</scope>
    <source>
        <strain evidence="11 12">DSM 46092</strain>
    </source>
</reference>
<dbReference type="Gene3D" id="3.90.550.10">
    <property type="entry name" value="Spore Coat Polysaccharide Biosynthesis Protein SpsA, Chain A"/>
    <property type="match status" value="1"/>
</dbReference>
<comment type="pathway">
    <text evidence="7">Carotenoid biosynthesis; staphyloxanthin biosynthesis; staphyloxanthin from farnesyl diphosphate: step 4/5.</text>
</comment>
<keyword evidence="5" id="KW-0472">Membrane</keyword>
<evidence type="ECO:0000256" key="4">
    <source>
        <dbReference type="ARBA" id="ARBA00022679"/>
    </source>
</evidence>
<dbReference type="GO" id="GO:0005886">
    <property type="term" value="C:plasma membrane"/>
    <property type="evidence" value="ECO:0007669"/>
    <property type="project" value="UniProtKB-SubCell"/>
</dbReference>
<dbReference type="PANTHER" id="PTHR43646:SF2">
    <property type="entry name" value="GLYCOSYLTRANSFERASE 2-LIKE DOMAIN-CONTAINING PROTEIN"/>
    <property type="match status" value="1"/>
</dbReference>
<dbReference type="EMBL" id="PDJK01000002">
    <property type="protein sequence ID" value="PFG47714.1"/>
    <property type="molecule type" value="Genomic_DNA"/>
</dbReference>
<comment type="similarity">
    <text evidence="8">Belongs to the glycosyltransferase 2 family. CrtQ subfamily.</text>
</comment>
<evidence type="ECO:0000256" key="5">
    <source>
        <dbReference type="ARBA" id="ARBA00023136"/>
    </source>
</evidence>
<name>A0A2A9F8P2_9PSEU</name>
<dbReference type="InterPro" id="IPR001173">
    <property type="entry name" value="Glyco_trans_2-like"/>
</dbReference>
<comment type="function">
    <text evidence="6">Catalyzes the glycosylation of 4,4'-diaponeurosporenoate, i.e. the esterification of glucose at the C1'' position with the carboxyl group of 4,4'-diaponeurosporenic acid, to form glycosyl-4,4'-diaponeurosporenoate. This is a step in the biosynthesis of staphyloxanthin, an orange pigment present in most staphylococci strains.</text>
</comment>
<dbReference type="Pfam" id="PF00535">
    <property type="entry name" value="Glycos_transf_2"/>
    <property type="match status" value="1"/>
</dbReference>
<evidence type="ECO:0000256" key="3">
    <source>
        <dbReference type="ARBA" id="ARBA00022676"/>
    </source>
</evidence>
<comment type="subcellular location">
    <subcellularLocation>
        <location evidence="1">Cell membrane</location>
    </subcellularLocation>
</comment>
<evidence type="ECO:0000313" key="12">
    <source>
        <dbReference type="Proteomes" id="UP000243542"/>
    </source>
</evidence>
<accession>A0A2A9F8P2</accession>
<dbReference type="Proteomes" id="UP000243542">
    <property type="component" value="Unassembled WGS sequence"/>
</dbReference>
<evidence type="ECO:0000259" key="10">
    <source>
        <dbReference type="Pfam" id="PF00535"/>
    </source>
</evidence>
<evidence type="ECO:0000256" key="7">
    <source>
        <dbReference type="ARBA" id="ARBA00037904"/>
    </source>
</evidence>
<gene>
    <name evidence="11" type="ORF">ATK36_2768</name>
</gene>
<feature type="domain" description="Glycosyltransferase 2-like" evidence="10">
    <location>
        <begin position="3"/>
        <end position="128"/>
    </location>
</feature>
<proteinExistence type="inferred from homology"/>
<keyword evidence="2" id="KW-1003">Cell membrane</keyword>
<organism evidence="11 12">
    <name type="scientific">Amycolatopsis sulphurea</name>
    <dbReference type="NCBI Taxonomy" id="76022"/>
    <lineage>
        <taxon>Bacteria</taxon>
        <taxon>Bacillati</taxon>
        <taxon>Actinomycetota</taxon>
        <taxon>Actinomycetes</taxon>
        <taxon>Pseudonocardiales</taxon>
        <taxon>Pseudonocardiaceae</taxon>
        <taxon>Amycolatopsis</taxon>
    </lineage>
</organism>
<evidence type="ECO:0000256" key="1">
    <source>
        <dbReference type="ARBA" id="ARBA00004236"/>
    </source>
</evidence>
<sequence>MDVVIPAHNEESVVGQAIRRWSAEPRRVRCVVVANGCADRTAQVARAAIGPGDVVLETSTPGKANALNLGDESCTTFPRAYVDADVAIDAAGLLRLGEALTESGALLAVPSLRLRTGEASWLVRRYLAAWQQLPGVRDSSAGRGVYVLSAAGHARIFPLPENLIADDGYVARRIGAEERIILPEVEVAVTPVRTIRAMIRRRIRVGAGNRQLAAMGLPPATGAAGPGAVANLVRTGAVRPPDAAVFVAVSLLVRGLDLFRRARGQSVSWGTDRDSVK</sequence>
<dbReference type="SUPFAM" id="SSF53448">
    <property type="entry name" value="Nucleotide-diphospho-sugar transferases"/>
    <property type="match status" value="1"/>
</dbReference>
<evidence type="ECO:0000256" key="9">
    <source>
        <dbReference type="ARBA" id="ARBA00040345"/>
    </source>
</evidence>
<protein>
    <recommendedName>
        <fullName evidence="9">4,4'-diaponeurosporenoate glycosyltransferase</fullName>
    </recommendedName>
</protein>
<keyword evidence="4 11" id="KW-0808">Transferase</keyword>
<evidence type="ECO:0000256" key="8">
    <source>
        <dbReference type="ARBA" id="ARBA00038120"/>
    </source>
</evidence>
<dbReference type="PANTHER" id="PTHR43646">
    <property type="entry name" value="GLYCOSYLTRANSFERASE"/>
    <property type="match status" value="1"/>
</dbReference>
<dbReference type="AlphaFoldDB" id="A0A2A9F8P2"/>
<dbReference type="RefSeq" id="WP_098511696.1">
    <property type="nucleotide sequence ID" value="NZ_JBIAKZ010000014.1"/>
</dbReference>
<keyword evidence="3" id="KW-0328">Glycosyltransferase</keyword>
<evidence type="ECO:0000256" key="2">
    <source>
        <dbReference type="ARBA" id="ARBA00022475"/>
    </source>
</evidence>
<comment type="caution">
    <text evidence="11">The sequence shown here is derived from an EMBL/GenBank/DDBJ whole genome shotgun (WGS) entry which is preliminary data.</text>
</comment>
<dbReference type="GO" id="GO:0016757">
    <property type="term" value="F:glycosyltransferase activity"/>
    <property type="evidence" value="ECO:0007669"/>
    <property type="project" value="UniProtKB-KW"/>
</dbReference>
<dbReference type="InterPro" id="IPR029044">
    <property type="entry name" value="Nucleotide-diphossugar_trans"/>
</dbReference>
<keyword evidence="12" id="KW-1185">Reference proteome</keyword>